<dbReference type="PANTHER" id="PTHR22798:SF0">
    <property type="entry name" value="MALIGNANT T-CELL-AMPLIFIED SEQUENCE 1"/>
    <property type="match status" value="1"/>
</dbReference>
<dbReference type="GO" id="GO:0001731">
    <property type="term" value="P:formation of translation preinitiation complex"/>
    <property type="evidence" value="ECO:0007669"/>
    <property type="project" value="TreeGrafter"/>
</dbReference>
<dbReference type="Gene3D" id="3.10.450.120">
    <property type="entry name" value="Pre-PUA domain, domain 1"/>
    <property type="match status" value="1"/>
</dbReference>
<dbReference type="InterPro" id="IPR015266">
    <property type="entry name" value="DUF1947"/>
</dbReference>
<feature type="domain" description="PUA" evidence="1">
    <location>
        <begin position="93"/>
        <end position="167"/>
    </location>
</feature>
<proteinExistence type="predicted"/>
<dbReference type="Gene3D" id="2.30.130.10">
    <property type="entry name" value="PUA domain"/>
    <property type="match status" value="1"/>
</dbReference>
<dbReference type="PANTHER" id="PTHR22798">
    <property type="entry name" value="MCT-1 PROTEIN"/>
    <property type="match status" value="1"/>
</dbReference>
<dbReference type="SMART" id="SM00359">
    <property type="entry name" value="PUA"/>
    <property type="match status" value="1"/>
</dbReference>
<dbReference type="Pfam" id="PF01472">
    <property type="entry name" value="PUA"/>
    <property type="match status" value="1"/>
</dbReference>
<dbReference type="InterPro" id="IPR015947">
    <property type="entry name" value="PUA-like_sf"/>
</dbReference>
<dbReference type="NCBIfam" id="TIGR03684">
    <property type="entry name" value="arCOG00985"/>
    <property type="match status" value="1"/>
</dbReference>
<name>A0A7C4B8F9_THEPE</name>
<dbReference type="InterPro" id="IPR004521">
    <property type="entry name" value="Uncharacterised_CHP00451"/>
</dbReference>
<dbReference type="PROSITE" id="PS50890">
    <property type="entry name" value="PUA"/>
    <property type="match status" value="1"/>
</dbReference>
<dbReference type="InterPro" id="IPR036974">
    <property type="entry name" value="PUA_sf"/>
</dbReference>
<accession>A0A7C4B8F9</accession>
<dbReference type="InterPro" id="IPR022430">
    <property type="entry name" value="CHP03684"/>
</dbReference>
<dbReference type="Pfam" id="PF09183">
    <property type="entry name" value="DUF1947"/>
    <property type="match status" value="1"/>
</dbReference>
<gene>
    <name evidence="2" type="ORF">ENV17_00160</name>
</gene>
<protein>
    <submittedName>
        <fullName evidence="2">DUF1947 domain-containing protein</fullName>
    </submittedName>
</protein>
<sequence>MSQTSHGKKISSRYSLSKRDRRDFAEKVSRELGSSFREAVEESRNIEIARVADDEVQAVYYLDGLIAVLEHSRYGLIPSLFYIYKTGVAPDFANVYVDAGAVARILNGADVMAPGIVKVEGRMQPGVKVLVRDEKGRPIAVGISLVSSSDVGPSKRGKAVLNLHYVGDDYWKLAQG</sequence>
<dbReference type="InterPro" id="IPR016437">
    <property type="entry name" value="MCT-1/Tma20"/>
</dbReference>
<dbReference type="GO" id="GO:0003723">
    <property type="term" value="F:RNA binding"/>
    <property type="evidence" value="ECO:0007669"/>
    <property type="project" value="InterPro"/>
</dbReference>
<dbReference type="AlphaFoldDB" id="A0A7C4B8F9"/>
<dbReference type="NCBIfam" id="TIGR00451">
    <property type="entry name" value="unchar_dom_2"/>
    <property type="match status" value="1"/>
</dbReference>
<dbReference type="SUPFAM" id="SSF88697">
    <property type="entry name" value="PUA domain-like"/>
    <property type="match status" value="1"/>
</dbReference>
<dbReference type="PIRSF" id="PIRSF005067">
    <property type="entry name" value="Tma_RNA-bind_prd"/>
    <property type="match status" value="1"/>
</dbReference>
<organism evidence="2">
    <name type="scientific">Thermofilum pendens</name>
    <dbReference type="NCBI Taxonomy" id="2269"/>
    <lineage>
        <taxon>Archaea</taxon>
        <taxon>Thermoproteota</taxon>
        <taxon>Thermoprotei</taxon>
        <taxon>Thermofilales</taxon>
        <taxon>Thermofilaceae</taxon>
        <taxon>Thermofilum</taxon>
    </lineage>
</organism>
<dbReference type="EMBL" id="DTFI01000006">
    <property type="protein sequence ID" value="HGI42793.1"/>
    <property type="molecule type" value="Genomic_DNA"/>
</dbReference>
<evidence type="ECO:0000313" key="2">
    <source>
        <dbReference type="EMBL" id="HGI42793.1"/>
    </source>
</evidence>
<dbReference type="InterPro" id="IPR002478">
    <property type="entry name" value="PUA"/>
</dbReference>
<evidence type="ECO:0000259" key="1">
    <source>
        <dbReference type="SMART" id="SM00359"/>
    </source>
</evidence>
<comment type="caution">
    <text evidence="2">The sequence shown here is derived from an EMBL/GenBank/DDBJ whole genome shotgun (WGS) entry which is preliminary data.</text>
</comment>
<reference evidence="2" key="1">
    <citation type="journal article" date="2020" name="mSystems">
        <title>Genome- and Community-Level Interaction Insights into Carbon Utilization and Element Cycling Functions of Hydrothermarchaeota in Hydrothermal Sediment.</title>
        <authorList>
            <person name="Zhou Z."/>
            <person name="Liu Y."/>
            <person name="Xu W."/>
            <person name="Pan J."/>
            <person name="Luo Z.H."/>
            <person name="Li M."/>
        </authorList>
    </citation>
    <scope>NUCLEOTIDE SEQUENCE [LARGE SCALE GENOMIC DNA]</scope>
    <source>
        <strain evidence="2">SpSt-735</strain>
    </source>
</reference>